<dbReference type="AlphaFoldDB" id="F2JMT8"/>
<keyword evidence="5" id="KW-1185">Reference proteome</keyword>
<dbReference type="Pfam" id="PF00106">
    <property type="entry name" value="adh_short"/>
    <property type="match status" value="1"/>
</dbReference>
<dbReference type="PANTHER" id="PTHR44196">
    <property type="entry name" value="DEHYDROGENASE/REDUCTASE SDR FAMILY MEMBER 7B"/>
    <property type="match status" value="1"/>
</dbReference>
<dbReference type="Gene3D" id="3.40.50.720">
    <property type="entry name" value="NAD(P)-binding Rossmann-like Domain"/>
    <property type="match status" value="1"/>
</dbReference>
<evidence type="ECO:0000313" key="4">
    <source>
        <dbReference type="EMBL" id="ADZ85853.1"/>
    </source>
</evidence>
<protein>
    <submittedName>
        <fullName evidence="4">Short-chain dehydrogenase/reductase SDR</fullName>
    </submittedName>
</protein>
<evidence type="ECO:0000256" key="1">
    <source>
        <dbReference type="ARBA" id="ARBA00006484"/>
    </source>
</evidence>
<dbReference type="CDD" id="cd05233">
    <property type="entry name" value="SDR_c"/>
    <property type="match status" value="1"/>
</dbReference>
<dbReference type="InterPro" id="IPR002347">
    <property type="entry name" value="SDR_fam"/>
</dbReference>
<organism evidence="4 5">
    <name type="scientific">Cellulosilyticum lentocellum (strain ATCC 49066 / DSM 5427 / NCIMB 11756 / RHM5)</name>
    <name type="common">Clostridium lentocellum</name>
    <dbReference type="NCBI Taxonomy" id="642492"/>
    <lineage>
        <taxon>Bacteria</taxon>
        <taxon>Bacillati</taxon>
        <taxon>Bacillota</taxon>
        <taxon>Clostridia</taxon>
        <taxon>Lachnospirales</taxon>
        <taxon>Cellulosilyticaceae</taxon>
        <taxon>Cellulosilyticum</taxon>
    </lineage>
</organism>
<name>F2JMT8_CELLD</name>
<dbReference type="STRING" id="642492.Clole_4181"/>
<dbReference type="EMBL" id="CP002582">
    <property type="protein sequence ID" value="ADZ85853.1"/>
    <property type="molecule type" value="Genomic_DNA"/>
</dbReference>
<gene>
    <name evidence="4" type="ordered locus">Clole_4181</name>
</gene>
<proteinExistence type="inferred from homology"/>
<dbReference type="SUPFAM" id="SSF51735">
    <property type="entry name" value="NAD(P)-binding Rossmann-fold domains"/>
    <property type="match status" value="1"/>
</dbReference>
<dbReference type="Proteomes" id="UP000008467">
    <property type="component" value="Chromosome"/>
</dbReference>
<dbReference type="HOGENOM" id="CLU_010194_2_1_9"/>
<comment type="similarity">
    <text evidence="1 3">Belongs to the short-chain dehydrogenases/reductases (SDR) family.</text>
</comment>
<dbReference type="eggNOG" id="COG0300">
    <property type="taxonomic scope" value="Bacteria"/>
</dbReference>
<dbReference type="RefSeq" id="WP_013659124.1">
    <property type="nucleotide sequence ID" value="NC_015275.1"/>
</dbReference>
<keyword evidence="2" id="KW-0560">Oxidoreductase</keyword>
<dbReference type="PANTHER" id="PTHR44196:SF2">
    <property type="entry name" value="SHORT-CHAIN DEHYDROGENASE-RELATED"/>
    <property type="match status" value="1"/>
</dbReference>
<dbReference type="PIRSF" id="PIRSF000126">
    <property type="entry name" value="11-beta-HSD1"/>
    <property type="match status" value="1"/>
</dbReference>
<dbReference type="PRINTS" id="PR00081">
    <property type="entry name" value="GDHRDH"/>
</dbReference>
<evidence type="ECO:0000256" key="2">
    <source>
        <dbReference type="ARBA" id="ARBA00023002"/>
    </source>
</evidence>
<accession>F2JMT8</accession>
<evidence type="ECO:0000256" key="3">
    <source>
        <dbReference type="RuleBase" id="RU000363"/>
    </source>
</evidence>
<evidence type="ECO:0000313" key="5">
    <source>
        <dbReference type="Proteomes" id="UP000008467"/>
    </source>
</evidence>
<dbReference type="KEGG" id="cle:Clole_4181"/>
<dbReference type="PRINTS" id="PR00080">
    <property type="entry name" value="SDRFAMILY"/>
</dbReference>
<dbReference type="GO" id="GO:0016491">
    <property type="term" value="F:oxidoreductase activity"/>
    <property type="evidence" value="ECO:0007669"/>
    <property type="project" value="UniProtKB-KW"/>
</dbReference>
<dbReference type="InterPro" id="IPR036291">
    <property type="entry name" value="NAD(P)-bd_dom_sf"/>
</dbReference>
<reference evidence="4 5" key="1">
    <citation type="journal article" date="2011" name="J. Bacteriol.">
        <title>Complete genome sequence of the cellulose-degrading bacterium Cellulosilyticum lentocellum.</title>
        <authorList>
            <consortium name="US DOE Joint Genome Institute"/>
            <person name="Miller D.A."/>
            <person name="Suen G."/>
            <person name="Bruce D."/>
            <person name="Copeland A."/>
            <person name="Cheng J.F."/>
            <person name="Detter C."/>
            <person name="Goodwin L.A."/>
            <person name="Han C.S."/>
            <person name="Hauser L.J."/>
            <person name="Land M.L."/>
            <person name="Lapidus A."/>
            <person name="Lucas S."/>
            <person name="Meincke L."/>
            <person name="Pitluck S."/>
            <person name="Tapia R."/>
            <person name="Teshima H."/>
            <person name="Woyke T."/>
            <person name="Fox B.G."/>
            <person name="Angert E.R."/>
            <person name="Currie C.R."/>
        </authorList>
    </citation>
    <scope>NUCLEOTIDE SEQUENCE [LARGE SCALE GENOMIC DNA]</scope>
    <source>
        <strain evidence="5">ATCC 49066 / DSM 5427 / NCIMB 11756 / RHM5</strain>
    </source>
</reference>
<dbReference type="GO" id="GO:0016020">
    <property type="term" value="C:membrane"/>
    <property type="evidence" value="ECO:0007669"/>
    <property type="project" value="TreeGrafter"/>
</dbReference>
<sequence>MENVLITGGTSGIGYALARIFAANKYNLILVSSNYENLKIASQKLQSEFPVTINIFEQDLSELKAAENLYTRIQAENINVDILVNNAGYGLVGATEQINFQDDEKMMILNMLSPVALCKLFLPHMYEKQHGSILNISSTGAFQPGPFTSTYFASKAFVLSYSKAVRFEAKKYGVRVCTLCPGATRTNFFTREGTDLPKTSMSANEVAEYAYWQLMKNKSVFIPGFINRIMQAFPTNIKMLAVAKMKKEKF</sequence>